<dbReference type="RefSeq" id="WP_353719198.1">
    <property type="nucleotide sequence ID" value="NZ_CP159289.1"/>
</dbReference>
<accession>A0AAU8FH93</accession>
<evidence type="ECO:0008006" key="3">
    <source>
        <dbReference type="Google" id="ProtNLM"/>
    </source>
</evidence>
<organism evidence="2">
    <name type="scientific">Dyadobacter sp. 676</name>
    <dbReference type="NCBI Taxonomy" id="3088362"/>
    <lineage>
        <taxon>Bacteria</taxon>
        <taxon>Pseudomonadati</taxon>
        <taxon>Bacteroidota</taxon>
        <taxon>Cytophagia</taxon>
        <taxon>Cytophagales</taxon>
        <taxon>Spirosomataceae</taxon>
        <taxon>Dyadobacter</taxon>
    </lineage>
</organism>
<gene>
    <name evidence="2" type="ORF">ABV298_26745</name>
</gene>
<dbReference type="AlphaFoldDB" id="A0AAU8FH93"/>
<keyword evidence="1" id="KW-0732">Signal</keyword>
<feature type="signal peptide" evidence="1">
    <location>
        <begin position="1"/>
        <end position="19"/>
    </location>
</feature>
<name>A0AAU8FH93_9BACT</name>
<sequence>MFRLLLALLLSWIPSFGFSQSPSVRIVKVNAENYCTGTDLAIDVTISGTFPPDNKFSVVVHRDWDSSAEVWTYPAELTGNRIVANLKDPGLAKYERVVLKLVSSNPKTETENVPFRVTSKSRLQFATKAGLAADTVNSVDPVELALTVSPPSSGQVTLNTGEKFELINPIYGGESYTTNIRLPVAKEGTYSVKEAVNICGAMQVSGEVAVKLNAIDFFPTSVYPHTVCEGGEFKVVFGTNGQEFAAGTQFRIRLYRGDEYIARPEFADVPAELTGKNELTARFPEHFKVQNFSEQFRIGILAANPASVSRNDALKIWVSPKPGFALTTRNPAVAVGEPVQIDVAFTGMYSYTLTFTNGLKITSSTSSIHARVPDTRSKHLNRAAESSKTRRISR</sequence>
<proteinExistence type="predicted"/>
<dbReference type="EMBL" id="CP159289">
    <property type="protein sequence ID" value="XCH23874.1"/>
    <property type="molecule type" value="Genomic_DNA"/>
</dbReference>
<reference evidence="2" key="1">
    <citation type="submission" date="2024-06" db="EMBL/GenBank/DDBJ databases">
        <title>Sequencing and assembly of the genome of Dyadobacter sp. strain 676, a symbiont of Cyamopsis tetragonoloba.</title>
        <authorList>
            <person name="Guro P."/>
            <person name="Sazanova A."/>
            <person name="Kuznetsova I."/>
            <person name="Belimov A."/>
            <person name="Safronova V."/>
        </authorList>
    </citation>
    <scope>NUCLEOTIDE SEQUENCE</scope>
    <source>
        <strain evidence="2">676</strain>
    </source>
</reference>
<evidence type="ECO:0000256" key="1">
    <source>
        <dbReference type="SAM" id="SignalP"/>
    </source>
</evidence>
<evidence type="ECO:0000313" key="2">
    <source>
        <dbReference type="EMBL" id="XCH23874.1"/>
    </source>
</evidence>
<protein>
    <recommendedName>
        <fullName evidence="3">Protein BatD</fullName>
    </recommendedName>
</protein>
<feature type="chain" id="PRO_5043537863" description="Protein BatD" evidence="1">
    <location>
        <begin position="20"/>
        <end position="394"/>
    </location>
</feature>